<protein>
    <recommendedName>
        <fullName evidence="16">Trifunctional purine biosynthetic protein adenosine-3</fullName>
    </recommendedName>
    <domain>
        <recommendedName>
            <fullName evidence="16">Phosphoribosylamine--glycine ligase</fullName>
            <ecNumber evidence="16">6.3.4.13</ecNumber>
        </recommendedName>
        <alternativeName>
            <fullName evidence="16">Glycinamide ribonucleotide synthetase</fullName>
            <shortName evidence="16">GARS</shortName>
        </alternativeName>
        <alternativeName>
            <fullName evidence="16">Phosphoribosylglycinamide synthetase</fullName>
        </alternativeName>
    </domain>
    <domain>
        <recommendedName>
            <fullName evidence="16">Phosphoribosylformylglycinamidine cyclo-ligase</fullName>
            <ecNumber evidence="16">6.3.3.1</ecNumber>
        </recommendedName>
        <alternativeName>
            <fullName evidence="16">AIR synthase</fullName>
            <shortName evidence="16">AIRS</shortName>
        </alternativeName>
        <alternativeName>
            <fullName evidence="16">Phosphoribosyl-aminoimidazole synthetase</fullName>
        </alternativeName>
    </domain>
    <domain>
        <recommendedName>
            <fullName evidence="16">Phosphoribosylglycinamide formyltransferase</fullName>
            <ecNumber evidence="16">2.1.2.2</ecNumber>
        </recommendedName>
        <alternativeName>
            <fullName evidence="16">5'-phosphoribosylglycinamide transformylase</fullName>
        </alternativeName>
        <alternativeName>
            <fullName evidence="16">GAR transformylase</fullName>
            <shortName evidence="16">GART</shortName>
        </alternativeName>
    </domain>
</protein>
<dbReference type="InterPro" id="IPR036676">
    <property type="entry name" value="PurM-like_C_sf"/>
</dbReference>
<dbReference type="SUPFAM" id="SSF53328">
    <property type="entry name" value="Formyltransferase"/>
    <property type="match status" value="1"/>
</dbReference>
<dbReference type="FunFam" id="3.40.50.20:FF:000006">
    <property type="entry name" value="Phosphoribosylamine--glycine ligase, chloroplastic"/>
    <property type="match status" value="1"/>
</dbReference>
<comment type="pathway">
    <text evidence="3 16">Purine metabolism; IMP biosynthesis via de novo pathway; N(1)-(5-phospho-D-ribosyl)glycinamide from 5-phospho-alpha-D-ribose 1-diphosphate: step 2/2.</text>
</comment>
<evidence type="ECO:0000256" key="16">
    <source>
        <dbReference type="RuleBase" id="RU363089"/>
    </source>
</evidence>
<dbReference type="NCBIfam" id="TIGR00877">
    <property type="entry name" value="purD"/>
    <property type="match status" value="1"/>
</dbReference>
<dbReference type="SMART" id="SM01210">
    <property type="entry name" value="GARS_C"/>
    <property type="match status" value="1"/>
</dbReference>
<comment type="pathway">
    <text evidence="1 16">Purine metabolism; IMP biosynthesis via de novo pathway; 5-amino-1-(5-phospho-D-ribosyl)imidazole from N(2)-formyl-N(1)-(5-phospho-D-ribosyl)glycinamide: step 2/2.</text>
</comment>
<dbReference type="EMBL" id="NEDP02005113">
    <property type="protein sequence ID" value="OWF43413.1"/>
    <property type="molecule type" value="Genomic_DNA"/>
</dbReference>
<dbReference type="FunFam" id="3.90.650.10:FF:000019">
    <property type="entry name" value="Trifunctional purine biosynthetic protein adenosine-3"/>
    <property type="match status" value="1"/>
</dbReference>
<dbReference type="InterPro" id="IPR037123">
    <property type="entry name" value="PRibGlycinamide_synth_C_sf"/>
</dbReference>
<dbReference type="Gene3D" id="3.40.50.170">
    <property type="entry name" value="Formyl transferase, N-terminal domain"/>
    <property type="match status" value="1"/>
</dbReference>
<keyword evidence="7 16" id="KW-0436">Ligase</keyword>
<dbReference type="InterPro" id="IPR020562">
    <property type="entry name" value="PRibGlycinamide_synth_N"/>
</dbReference>
<dbReference type="Proteomes" id="UP000242188">
    <property type="component" value="Unassembled WGS sequence"/>
</dbReference>
<dbReference type="Pfam" id="PF01071">
    <property type="entry name" value="GARS_A"/>
    <property type="match status" value="1"/>
</dbReference>
<evidence type="ECO:0000256" key="8">
    <source>
        <dbReference type="ARBA" id="ARBA00022679"/>
    </source>
</evidence>
<dbReference type="Gene3D" id="3.40.50.20">
    <property type="match status" value="1"/>
</dbReference>
<evidence type="ECO:0000256" key="3">
    <source>
        <dbReference type="ARBA" id="ARBA00005174"/>
    </source>
</evidence>
<dbReference type="OrthoDB" id="2018833at2759"/>
<dbReference type="InterPro" id="IPR002376">
    <property type="entry name" value="Formyl_transf_N"/>
</dbReference>
<dbReference type="Pfam" id="PF02843">
    <property type="entry name" value="GARS_C"/>
    <property type="match status" value="1"/>
</dbReference>
<dbReference type="InterPro" id="IPR013815">
    <property type="entry name" value="ATP_grasp_subdomain_1"/>
</dbReference>
<comment type="pathway">
    <text evidence="2 16">Purine metabolism; IMP biosynthesis via de novo pathway; N(2)-formyl-N(1)-(5-phospho-D-ribosyl)glycinamide from N(1)-(5-phospho-D-ribosyl)glycinamide (10-formyl THF route): step 1/1.</text>
</comment>
<dbReference type="Gene3D" id="3.90.650.10">
    <property type="entry name" value="PurM-like C-terminal domain"/>
    <property type="match status" value="1"/>
</dbReference>
<evidence type="ECO:0000256" key="1">
    <source>
        <dbReference type="ARBA" id="ARBA00004686"/>
    </source>
</evidence>
<dbReference type="InterPro" id="IPR011761">
    <property type="entry name" value="ATP-grasp"/>
</dbReference>
<dbReference type="InterPro" id="IPR020560">
    <property type="entry name" value="PRibGlycinamide_synth_C-dom"/>
</dbReference>
<dbReference type="GO" id="GO:0004641">
    <property type="term" value="F:phosphoribosylformylglycinamidine cyclo-ligase activity"/>
    <property type="evidence" value="ECO:0007669"/>
    <property type="project" value="UniProtKB-EC"/>
</dbReference>
<dbReference type="InterPro" id="IPR016185">
    <property type="entry name" value="PreATP-grasp_dom_sf"/>
</dbReference>
<dbReference type="Gene3D" id="3.30.1490.20">
    <property type="entry name" value="ATP-grasp fold, A domain"/>
    <property type="match status" value="1"/>
</dbReference>
<evidence type="ECO:0000256" key="5">
    <source>
        <dbReference type="ARBA" id="ARBA00008630"/>
    </source>
</evidence>
<evidence type="ECO:0000256" key="15">
    <source>
        <dbReference type="PROSITE-ProRule" id="PRU00409"/>
    </source>
</evidence>
<dbReference type="NCBIfam" id="TIGR00639">
    <property type="entry name" value="PurN"/>
    <property type="match status" value="1"/>
</dbReference>
<dbReference type="PROSITE" id="PS00184">
    <property type="entry name" value="GARS"/>
    <property type="match status" value="1"/>
</dbReference>
<evidence type="ECO:0000256" key="9">
    <source>
        <dbReference type="ARBA" id="ARBA00022723"/>
    </source>
</evidence>
<dbReference type="FunFam" id="3.30.470.20:FF:000018">
    <property type="entry name" value="Trifunctional purine biosynthetic protein adenosine-3"/>
    <property type="match status" value="1"/>
</dbReference>
<accession>A0A210Q3U4</accession>
<dbReference type="UniPathway" id="UPA00074">
    <property type="reaction ID" value="UER00125"/>
</dbReference>
<keyword evidence="11 16" id="KW-0658">Purine biosynthesis</keyword>
<name>A0A210Q3U4_MIZYE</name>
<feature type="domain" description="ATP-grasp" evidence="17">
    <location>
        <begin position="110"/>
        <end position="331"/>
    </location>
</feature>
<comment type="similarity">
    <text evidence="5 16">In the C-terminal section; belongs to the GART family.</text>
</comment>
<dbReference type="GO" id="GO:0004644">
    <property type="term" value="F:phosphoribosylglycinamide formyltransferase activity"/>
    <property type="evidence" value="ECO:0007669"/>
    <property type="project" value="UniProtKB-EC"/>
</dbReference>
<evidence type="ECO:0000313" key="19">
    <source>
        <dbReference type="Proteomes" id="UP000242188"/>
    </source>
</evidence>
<dbReference type="CDD" id="cd02196">
    <property type="entry name" value="PurM"/>
    <property type="match status" value="1"/>
</dbReference>
<comment type="catalytic activity">
    <reaction evidence="16">
        <text>N(1)-(5-phospho-beta-D-ribosyl)glycinamide + (6R)-10-formyltetrahydrofolate = N(2)-formyl-N(1)-(5-phospho-beta-D-ribosyl)glycinamide + (6S)-5,6,7,8-tetrahydrofolate + H(+)</text>
        <dbReference type="Rhea" id="RHEA:15053"/>
        <dbReference type="ChEBI" id="CHEBI:15378"/>
        <dbReference type="ChEBI" id="CHEBI:57453"/>
        <dbReference type="ChEBI" id="CHEBI:143788"/>
        <dbReference type="ChEBI" id="CHEBI:147286"/>
        <dbReference type="ChEBI" id="CHEBI:195366"/>
        <dbReference type="EC" id="2.1.2.2"/>
    </reaction>
</comment>
<sequence>METVLVIGSGGREHALSWKLAQSSSVKQVFVSPGNAGTSKNGKIDNVGINVKDFDTVAKFCKEESVSLVVVGPEDPLANGITDRLTEAGIPCFGPSAAASQIEASKYFSKQFMYRYGIPTARYQSFTDVESASQHIQQSTYPALVVKASGLAAGKGVIVADSTERACQAVGEILQMRSSTVFTLMAVEQEKKFGAAGETILVEELLEGEEVSCLAFTDGTTVAMMPPAQDHKALNEGDMGPNTGGMGVVCPYPKVSKIELAKIKTNILQKAVDGMRERGTPYKGVLYAGIMLTSEGPKVLEFNCRFGDPEAQAILSLMTSDLFDTCLACTNSSLSEHCPVFDGQSCVTGIVVASGGYPGSYRKRLTITGLDRAESHGLTVFHAGTAREEDRVVTNGGRVLVVMATSHNFRTACNLATRGAALVKFDAAYFRRDIGTKVYSSCSPEELGLTYKDSGVDITAGNCLVEAIKPLAAITSRAGSTVKLGGFGALFDVKEAGYTDPLLVAGTDGVGTKLKVAQETGCHTTIGIDLVAMCVNDILAQGAEPLFFLDYFATGRLNVSSAKDVVAGIAKGCVEAGCALIGGETAEMPGMYQEGNYDVAGFAVGAVERTSVLPRLNEISSGDVLIGLKSSGIHSNGFSLVRKVIENLGISLDMPSPFVSGRTLGEELLTPTKIYVRDVLPLMQVGLVKAFAHITGGGLTENIPRVLPNDLCVTIDALKWHIPPMFGWIADKGNVSEKEMAKTFNCGVGAVLIVDKTQVDTVVERLGDQASVIGCVQECKGDVRVKIENLKKSFKQSWKPVTAPRICMKVGVLISGSGTNLQALIDHTLEQNNNSCAEIVLVISNKPGVQGLEKAQLAGIPTQVINHKDFGSRQSFDEAVHKSLVTAGVDIVCLAGFMRILTGDFVRKWNGCMLNIHPSLLPSFKGHDAHHQVLKADVRISGCTVHFVAEEIDSGAILVQESVPVYPEDTEATLSARIKVVEHLAFPRALELVASGQARLGEEGRIDQKDATPAAGTSKT</sequence>
<dbReference type="Gene3D" id="3.90.600.10">
    <property type="entry name" value="Phosphoribosylglycinamide synthetase, C-terminal domain"/>
    <property type="match status" value="1"/>
</dbReference>
<dbReference type="SMART" id="SM01209">
    <property type="entry name" value="GARS_A"/>
    <property type="match status" value="1"/>
</dbReference>
<dbReference type="Pfam" id="PF00586">
    <property type="entry name" value="AIRS"/>
    <property type="match status" value="1"/>
</dbReference>
<dbReference type="FunFam" id="3.40.50.170:FF:000006">
    <property type="entry name" value="Trifunctional purine biosynthetic protein adenosine-3"/>
    <property type="match status" value="1"/>
</dbReference>
<dbReference type="Pfam" id="PF02769">
    <property type="entry name" value="AIRS_C"/>
    <property type="match status" value="1"/>
</dbReference>
<keyword evidence="12 15" id="KW-0067">ATP-binding</keyword>
<dbReference type="CDD" id="cd08645">
    <property type="entry name" value="FMT_core_GART"/>
    <property type="match status" value="1"/>
</dbReference>
<proteinExistence type="inferred from homology"/>
<reference evidence="18 19" key="1">
    <citation type="journal article" date="2017" name="Nat. Ecol. Evol.">
        <title>Scallop genome provides insights into evolution of bilaterian karyotype and development.</title>
        <authorList>
            <person name="Wang S."/>
            <person name="Zhang J."/>
            <person name="Jiao W."/>
            <person name="Li J."/>
            <person name="Xun X."/>
            <person name="Sun Y."/>
            <person name="Guo X."/>
            <person name="Huan P."/>
            <person name="Dong B."/>
            <person name="Zhang L."/>
            <person name="Hu X."/>
            <person name="Sun X."/>
            <person name="Wang J."/>
            <person name="Zhao C."/>
            <person name="Wang Y."/>
            <person name="Wang D."/>
            <person name="Huang X."/>
            <person name="Wang R."/>
            <person name="Lv J."/>
            <person name="Li Y."/>
            <person name="Zhang Z."/>
            <person name="Liu B."/>
            <person name="Lu W."/>
            <person name="Hui Y."/>
            <person name="Liang J."/>
            <person name="Zhou Z."/>
            <person name="Hou R."/>
            <person name="Li X."/>
            <person name="Liu Y."/>
            <person name="Li H."/>
            <person name="Ning X."/>
            <person name="Lin Y."/>
            <person name="Zhao L."/>
            <person name="Xing Q."/>
            <person name="Dou J."/>
            <person name="Li Y."/>
            <person name="Mao J."/>
            <person name="Guo H."/>
            <person name="Dou H."/>
            <person name="Li T."/>
            <person name="Mu C."/>
            <person name="Jiang W."/>
            <person name="Fu Q."/>
            <person name="Fu X."/>
            <person name="Miao Y."/>
            <person name="Liu J."/>
            <person name="Yu Q."/>
            <person name="Li R."/>
            <person name="Liao H."/>
            <person name="Li X."/>
            <person name="Kong Y."/>
            <person name="Jiang Z."/>
            <person name="Chourrout D."/>
            <person name="Li R."/>
            <person name="Bao Z."/>
        </authorList>
    </citation>
    <scope>NUCLEOTIDE SEQUENCE [LARGE SCALE GENOMIC DNA]</scope>
    <source>
        <strain evidence="18 19">PY_sf001</strain>
    </source>
</reference>
<keyword evidence="8" id="KW-0808">Transferase</keyword>
<keyword evidence="9 16" id="KW-0479">Metal-binding</keyword>
<dbReference type="PANTHER" id="PTHR10520:SF12">
    <property type="entry name" value="TRIFUNCTIONAL PURINE BIOSYNTHETIC PROTEIN ADENOSINE-3"/>
    <property type="match status" value="1"/>
</dbReference>
<dbReference type="InterPro" id="IPR004733">
    <property type="entry name" value="PurM_cligase"/>
</dbReference>
<dbReference type="AlphaFoldDB" id="A0A210Q3U4"/>
<evidence type="ECO:0000256" key="7">
    <source>
        <dbReference type="ARBA" id="ARBA00022598"/>
    </source>
</evidence>
<dbReference type="Pfam" id="PF00551">
    <property type="entry name" value="Formyl_trans_N"/>
    <property type="match status" value="1"/>
</dbReference>
<keyword evidence="13 16" id="KW-0464">Manganese</keyword>
<dbReference type="EC" id="6.3.4.13" evidence="16"/>
<dbReference type="HAMAP" id="MF_00138">
    <property type="entry name" value="GARS"/>
    <property type="match status" value="1"/>
</dbReference>
<dbReference type="STRING" id="6573.A0A210Q3U4"/>
<dbReference type="InterPro" id="IPR036921">
    <property type="entry name" value="PurM-like_N_sf"/>
</dbReference>
<comment type="similarity">
    <text evidence="4 16">In the N-terminal section; belongs to the GARS family.</text>
</comment>
<dbReference type="PANTHER" id="PTHR10520">
    <property type="entry name" value="TRIFUNCTIONAL PURINE BIOSYNTHETIC PROTEIN ADENOSINE-3-RELATED"/>
    <property type="match status" value="1"/>
</dbReference>
<dbReference type="InterPro" id="IPR001555">
    <property type="entry name" value="GART_AS"/>
</dbReference>
<comment type="caution">
    <text evidence="18">The sequence shown here is derived from an EMBL/GenBank/DDBJ whole genome shotgun (WGS) entry which is preliminary data.</text>
</comment>
<dbReference type="Gene3D" id="3.30.1330.10">
    <property type="entry name" value="PurM-like, N-terminal domain"/>
    <property type="match status" value="1"/>
</dbReference>
<dbReference type="GO" id="GO:0046084">
    <property type="term" value="P:adenine biosynthetic process"/>
    <property type="evidence" value="ECO:0007669"/>
    <property type="project" value="TreeGrafter"/>
</dbReference>
<evidence type="ECO:0000256" key="2">
    <source>
        <dbReference type="ARBA" id="ARBA00005054"/>
    </source>
</evidence>
<dbReference type="InterPro" id="IPR010918">
    <property type="entry name" value="PurM-like_C_dom"/>
</dbReference>
<dbReference type="InterPro" id="IPR011054">
    <property type="entry name" value="Rudment_hybrid_motif"/>
</dbReference>
<evidence type="ECO:0000256" key="12">
    <source>
        <dbReference type="ARBA" id="ARBA00022840"/>
    </source>
</evidence>
<dbReference type="InterPro" id="IPR016188">
    <property type="entry name" value="PurM-like_N"/>
</dbReference>
<dbReference type="SUPFAM" id="SSF56042">
    <property type="entry name" value="PurM C-terminal domain-like"/>
    <property type="match status" value="1"/>
</dbReference>
<dbReference type="Pfam" id="PF02844">
    <property type="entry name" value="GARS_N"/>
    <property type="match status" value="1"/>
</dbReference>
<gene>
    <name evidence="18" type="ORF">KP79_PYT21806</name>
</gene>
<dbReference type="InterPro" id="IPR004607">
    <property type="entry name" value="GART"/>
</dbReference>
<dbReference type="InterPro" id="IPR036477">
    <property type="entry name" value="Formyl_transf_N_sf"/>
</dbReference>
<dbReference type="HAMAP" id="MF_01930">
    <property type="entry name" value="PurN"/>
    <property type="match status" value="1"/>
</dbReference>
<evidence type="ECO:0000256" key="6">
    <source>
        <dbReference type="ARBA" id="ARBA00008696"/>
    </source>
</evidence>
<dbReference type="InterPro" id="IPR020561">
    <property type="entry name" value="PRibGlycinamid_synth_ATP-grasp"/>
</dbReference>
<dbReference type="GO" id="GO:0005524">
    <property type="term" value="F:ATP binding"/>
    <property type="evidence" value="ECO:0007669"/>
    <property type="project" value="UniProtKB-UniRule"/>
</dbReference>
<dbReference type="GO" id="GO:0004637">
    <property type="term" value="F:phosphoribosylamine-glycine ligase activity"/>
    <property type="evidence" value="ECO:0007669"/>
    <property type="project" value="UniProtKB-UniRule"/>
</dbReference>
<evidence type="ECO:0000259" key="17">
    <source>
        <dbReference type="PROSITE" id="PS50975"/>
    </source>
</evidence>
<dbReference type="EC" id="6.3.3.1" evidence="16"/>
<dbReference type="HAMAP" id="MF_00741">
    <property type="entry name" value="AIRS"/>
    <property type="match status" value="1"/>
</dbReference>
<dbReference type="SUPFAM" id="SSF52440">
    <property type="entry name" value="PreATP-grasp domain"/>
    <property type="match status" value="1"/>
</dbReference>
<dbReference type="EC" id="2.1.2.2" evidence="16"/>
<dbReference type="GO" id="GO:0006189">
    <property type="term" value="P:'de novo' IMP biosynthetic process"/>
    <property type="evidence" value="ECO:0007669"/>
    <property type="project" value="UniProtKB-UniRule"/>
</dbReference>
<dbReference type="PROSITE" id="PS00373">
    <property type="entry name" value="GART"/>
    <property type="match status" value="1"/>
</dbReference>
<dbReference type="GO" id="GO:0005829">
    <property type="term" value="C:cytosol"/>
    <property type="evidence" value="ECO:0007669"/>
    <property type="project" value="TreeGrafter"/>
</dbReference>
<dbReference type="SUPFAM" id="SSF55326">
    <property type="entry name" value="PurM N-terminal domain-like"/>
    <property type="match status" value="1"/>
</dbReference>
<keyword evidence="14 16" id="KW-0511">Multifunctional enzyme</keyword>
<dbReference type="InterPro" id="IPR020559">
    <property type="entry name" value="PRibGlycinamide_synth_CS"/>
</dbReference>
<dbReference type="NCBIfam" id="TIGR00878">
    <property type="entry name" value="purM"/>
    <property type="match status" value="1"/>
</dbReference>
<evidence type="ECO:0000256" key="11">
    <source>
        <dbReference type="ARBA" id="ARBA00022755"/>
    </source>
</evidence>
<evidence type="ECO:0000256" key="4">
    <source>
        <dbReference type="ARBA" id="ARBA00007423"/>
    </source>
</evidence>
<keyword evidence="19" id="KW-1185">Reference proteome</keyword>
<dbReference type="GO" id="GO:0046872">
    <property type="term" value="F:metal ion binding"/>
    <property type="evidence" value="ECO:0007669"/>
    <property type="project" value="UniProtKB-KW"/>
</dbReference>
<comment type="catalytic activity">
    <reaction evidence="16">
        <text>5-phospho-beta-D-ribosylamine + glycine + ATP = N(1)-(5-phospho-beta-D-ribosyl)glycinamide + ADP + phosphate + H(+)</text>
        <dbReference type="Rhea" id="RHEA:17453"/>
        <dbReference type="ChEBI" id="CHEBI:15378"/>
        <dbReference type="ChEBI" id="CHEBI:30616"/>
        <dbReference type="ChEBI" id="CHEBI:43474"/>
        <dbReference type="ChEBI" id="CHEBI:57305"/>
        <dbReference type="ChEBI" id="CHEBI:58681"/>
        <dbReference type="ChEBI" id="CHEBI:143788"/>
        <dbReference type="ChEBI" id="CHEBI:456216"/>
        <dbReference type="EC" id="6.3.4.13"/>
    </reaction>
</comment>
<dbReference type="FunFam" id="3.90.600.10:FF:000001">
    <property type="entry name" value="Trifunctional purine biosynthetic protein adenosine-3"/>
    <property type="match status" value="1"/>
</dbReference>
<dbReference type="InterPro" id="IPR000115">
    <property type="entry name" value="PRibGlycinamide_synth"/>
</dbReference>
<dbReference type="PROSITE" id="PS50975">
    <property type="entry name" value="ATP_GRASP"/>
    <property type="match status" value="1"/>
</dbReference>
<dbReference type="Gene3D" id="3.30.470.20">
    <property type="entry name" value="ATP-grasp fold, B domain"/>
    <property type="match status" value="1"/>
</dbReference>
<organism evidence="18 19">
    <name type="scientific">Mizuhopecten yessoensis</name>
    <name type="common">Japanese scallop</name>
    <name type="synonym">Patinopecten yessoensis</name>
    <dbReference type="NCBI Taxonomy" id="6573"/>
    <lineage>
        <taxon>Eukaryota</taxon>
        <taxon>Metazoa</taxon>
        <taxon>Spiralia</taxon>
        <taxon>Lophotrochozoa</taxon>
        <taxon>Mollusca</taxon>
        <taxon>Bivalvia</taxon>
        <taxon>Autobranchia</taxon>
        <taxon>Pteriomorphia</taxon>
        <taxon>Pectinida</taxon>
        <taxon>Pectinoidea</taxon>
        <taxon>Pectinidae</taxon>
        <taxon>Mizuhopecten</taxon>
    </lineage>
</organism>
<evidence type="ECO:0000256" key="13">
    <source>
        <dbReference type="ARBA" id="ARBA00023211"/>
    </source>
</evidence>
<dbReference type="SUPFAM" id="SSF51246">
    <property type="entry name" value="Rudiment single hybrid motif"/>
    <property type="match status" value="1"/>
</dbReference>
<evidence type="ECO:0000313" key="18">
    <source>
        <dbReference type="EMBL" id="OWF43413.1"/>
    </source>
</evidence>
<evidence type="ECO:0000256" key="10">
    <source>
        <dbReference type="ARBA" id="ARBA00022741"/>
    </source>
</evidence>
<evidence type="ECO:0000256" key="14">
    <source>
        <dbReference type="ARBA" id="ARBA00023268"/>
    </source>
</evidence>
<dbReference type="SUPFAM" id="SSF56059">
    <property type="entry name" value="Glutathione synthetase ATP-binding domain-like"/>
    <property type="match status" value="1"/>
</dbReference>
<keyword evidence="10 15" id="KW-0547">Nucleotide-binding</keyword>
<dbReference type="FunFam" id="3.30.1330.10:FF:000001">
    <property type="entry name" value="Phosphoribosylformylglycinamidine cyclo-ligase"/>
    <property type="match status" value="1"/>
</dbReference>
<comment type="similarity">
    <text evidence="6 16">In the central section; belongs to the AIR synthase family.</text>
</comment>
<comment type="catalytic activity">
    <reaction evidence="16">
        <text>2-formamido-N(1)-(5-O-phospho-beta-D-ribosyl)acetamidine + ATP = 5-amino-1-(5-phospho-beta-D-ribosyl)imidazole + ADP + phosphate + H(+)</text>
        <dbReference type="Rhea" id="RHEA:23032"/>
        <dbReference type="ChEBI" id="CHEBI:15378"/>
        <dbReference type="ChEBI" id="CHEBI:30616"/>
        <dbReference type="ChEBI" id="CHEBI:43474"/>
        <dbReference type="ChEBI" id="CHEBI:137981"/>
        <dbReference type="ChEBI" id="CHEBI:147287"/>
        <dbReference type="ChEBI" id="CHEBI:456216"/>
        <dbReference type="EC" id="6.3.3.1"/>
    </reaction>
</comment>